<sequence>MPQKAKGARLHQRKTGIWYIRDTGRHDISTGTRSRRDAEIALANYIATRGRPTGPAAAEEMTVGGLSIYGTEHAPHVADPVRIACAILPLDRFFGGLKVSAVTGATCRRYGNTRVKPGKRDPETKEVLEWLPVSPGTIRRELGVLRAALQYCHREGHLLSVPGVALPDRPPSKDRWLTEKEAARLLRAAWRNPHSKHLARFILVGLYTGTRKTAILGLQYHPNTTGGWVDLERGLMHRRGNAQRETKKRQTTARIPQRLLAHLRRWAGAGSRHVVSEGGARIGDIKTAWRRACREAGLADVTPHTLRHTAITWAMQNGAQKWDVAGYFGVSMETLERTYGHHHPDYQATAVEAMERRR</sequence>
<dbReference type="AlphaFoldDB" id="A0A1D9MCH8"/>
<accession>A0A1D9MCH8</accession>
<evidence type="ECO:0000256" key="1">
    <source>
        <dbReference type="ARBA" id="ARBA00022908"/>
    </source>
</evidence>
<dbReference type="InterPro" id="IPR011010">
    <property type="entry name" value="DNA_brk_join_enz"/>
</dbReference>
<proteinExistence type="predicted"/>
<keyword evidence="5" id="KW-1185">Reference proteome</keyword>
<dbReference type="PANTHER" id="PTHR30349:SF88">
    <property type="entry name" value="BLL1584 PROTEIN"/>
    <property type="match status" value="1"/>
</dbReference>
<evidence type="ECO:0000259" key="3">
    <source>
        <dbReference type="PROSITE" id="PS51898"/>
    </source>
</evidence>
<dbReference type="InterPro" id="IPR050090">
    <property type="entry name" value="Tyrosine_recombinase_XerCD"/>
</dbReference>
<keyword evidence="1" id="KW-0229">DNA integration</keyword>
<evidence type="ECO:0000313" key="4">
    <source>
        <dbReference type="EMBL" id="AOZ69575.1"/>
    </source>
</evidence>
<feature type="domain" description="Tyr recombinase" evidence="3">
    <location>
        <begin position="172"/>
        <end position="352"/>
    </location>
</feature>
<dbReference type="CDD" id="cd00796">
    <property type="entry name" value="INT_Rci_Hp1_C"/>
    <property type="match status" value="1"/>
</dbReference>
<evidence type="ECO:0000256" key="2">
    <source>
        <dbReference type="ARBA" id="ARBA00023172"/>
    </source>
</evidence>
<dbReference type="Gene3D" id="1.10.443.10">
    <property type="entry name" value="Intergrase catalytic core"/>
    <property type="match status" value="1"/>
</dbReference>
<dbReference type="RefSeq" id="WP_068766960.1">
    <property type="nucleotide sequence ID" value="NZ_CP017781.1"/>
</dbReference>
<dbReference type="PANTHER" id="PTHR30349">
    <property type="entry name" value="PHAGE INTEGRASE-RELATED"/>
    <property type="match status" value="1"/>
</dbReference>
<dbReference type="GO" id="GO:0006310">
    <property type="term" value="P:DNA recombination"/>
    <property type="evidence" value="ECO:0007669"/>
    <property type="project" value="UniProtKB-KW"/>
</dbReference>
<dbReference type="GO" id="GO:0015074">
    <property type="term" value="P:DNA integration"/>
    <property type="evidence" value="ECO:0007669"/>
    <property type="project" value="UniProtKB-KW"/>
</dbReference>
<keyword evidence="2" id="KW-0233">DNA recombination</keyword>
<dbReference type="KEGG" id="rhp:LPB142_09820"/>
<dbReference type="PROSITE" id="PS51898">
    <property type="entry name" value="TYR_RECOMBINASE"/>
    <property type="match status" value="1"/>
</dbReference>
<dbReference type="InterPro" id="IPR013762">
    <property type="entry name" value="Integrase-like_cat_sf"/>
</dbReference>
<dbReference type="GO" id="GO:0003677">
    <property type="term" value="F:DNA binding"/>
    <property type="evidence" value="ECO:0007669"/>
    <property type="project" value="InterPro"/>
</dbReference>
<reference evidence="4 5" key="1">
    <citation type="submission" date="2016-10" db="EMBL/GenBank/DDBJ databases">
        <title>Rhodobacter sp. LPB0142, isolated from sea water.</title>
        <authorList>
            <person name="Kim E."/>
            <person name="Yi H."/>
        </authorList>
    </citation>
    <scope>NUCLEOTIDE SEQUENCE [LARGE SCALE GENOMIC DNA]</scope>
    <source>
        <strain evidence="4 5">LPB0142</strain>
    </source>
</reference>
<evidence type="ECO:0000313" key="5">
    <source>
        <dbReference type="Proteomes" id="UP000176562"/>
    </source>
</evidence>
<dbReference type="InterPro" id="IPR002104">
    <property type="entry name" value="Integrase_catalytic"/>
</dbReference>
<name>A0A1D9MCH8_9RHOB</name>
<dbReference type="EMBL" id="CP017781">
    <property type="protein sequence ID" value="AOZ69575.1"/>
    <property type="molecule type" value="Genomic_DNA"/>
</dbReference>
<dbReference type="SUPFAM" id="SSF56349">
    <property type="entry name" value="DNA breaking-rejoining enzymes"/>
    <property type="match status" value="1"/>
</dbReference>
<dbReference type="Pfam" id="PF00589">
    <property type="entry name" value="Phage_integrase"/>
    <property type="match status" value="1"/>
</dbReference>
<dbReference type="Proteomes" id="UP000176562">
    <property type="component" value="Chromosome"/>
</dbReference>
<gene>
    <name evidence="4" type="ORF">LPB142_09820</name>
</gene>
<organism evidence="4 5">
    <name type="scientific">Rhodobacter xanthinilyticus</name>
    <dbReference type="NCBI Taxonomy" id="1850250"/>
    <lineage>
        <taxon>Bacteria</taxon>
        <taxon>Pseudomonadati</taxon>
        <taxon>Pseudomonadota</taxon>
        <taxon>Alphaproteobacteria</taxon>
        <taxon>Rhodobacterales</taxon>
        <taxon>Rhodobacter group</taxon>
        <taxon>Rhodobacter</taxon>
    </lineage>
</organism>
<protein>
    <recommendedName>
        <fullName evidence="3">Tyr recombinase domain-containing protein</fullName>
    </recommendedName>
</protein>